<keyword evidence="5" id="KW-0560">Oxidoreductase</keyword>
<keyword evidence="7" id="KW-1185">Reference proteome</keyword>
<comment type="caution">
    <text evidence="6">The sequence shown here is derived from an EMBL/GenBank/DDBJ whole genome shotgun (WGS) entry which is preliminary data.</text>
</comment>
<reference evidence="6 7" key="1">
    <citation type="submission" date="2018-02" db="EMBL/GenBank/DDBJ databases">
        <title>Fusarium culmorum secondary metabolites in fungal-bacterial-plant interactions.</title>
        <authorList>
            <person name="Schmidt R."/>
        </authorList>
    </citation>
    <scope>NUCLEOTIDE SEQUENCE [LARGE SCALE GENOMIC DNA]</scope>
    <source>
        <strain evidence="6 7">PV</strain>
    </source>
</reference>
<dbReference type="Proteomes" id="UP000241587">
    <property type="component" value="Unassembled WGS sequence"/>
</dbReference>
<keyword evidence="2" id="KW-0285">Flavoprotein</keyword>
<keyword evidence="4" id="KW-0521">NADP</keyword>
<dbReference type="EMBL" id="PVEM01000006">
    <property type="protein sequence ID" value="PTD07779.1"/>
    <property type="molecule type" value="Genomic_DNA"/>
</dbReference>
<dbReference type="GO" id="GO:0050661">
    <property type="term" value="F:NADP binding"/>
    <property type="evidence" value="ECO:0007669"/>
    <property type="project" value="InterPro"/>
</dbReference>
<accession>A0A2T4GW92</accession>
<dbReference type="SUPFAM" id="SSF51905">
    <property type="entry name" value="FAD/NAD(P)-binding domain"/>
    <property type="match status" value="2"/>
</dbReference>
<dbReference type="OrthoDB" id="66881at2759"/>
<sequence length="495" mass="57440">ERNHHEMPQHIRRVAVIGAGPAGAIATDALVKEEAFDTIRVFDRRIVVGGTWVYTPHLPPKVPSLDALVSGEADKRVPIPEYLPAVTPFNERVNSHQQRYSDTPIHENLHSNIAPEIMGYTEEPLPNKLSQQTLKEYGPGAPFRHHTVVRQWVEDLFIRGDHDKLLELRTTVELVVKEGDEWVITLRKVVNGSNYWWKERFDAVVVASGHYNIPWFPVVQGFLDYNQRFPGKILHSKHFRGGQHYRGKRIIVVGASVSAIEVMYEILDFIDGPLYASVRDEPLEYYGWVPFEHPKISVKSAIDRMDPRTGRVWFTDGSYLDEIDHIIYGTGYTFSFPFLPAVQERVKKAHRRLPGVYQHTWDIEDPTLTFVGMIGSFTFKAYEWQAVAVARFLAGRSQPLPLIEDQREWERQRVAERRGGKAYYSIGPDYESFFEWFREFAGDPVRGTTGRVLPPFEPRWLAIWGSMFLPKLDRWRWKKKEAEWKQEFKAKLSRI</sequence>
<dbReference type="GO" id="GO:0050660">
    <property type="term" value="F:flavin adenine dinucleotide binding"/>
    <property type="evidence" value="ECO:0007669"/>
    <property type="project" value="InterPro"/>
</dbReference>
<dbReference type="Pfam" id="PF00743">
    <property type="entry name" value="FMO-like"/>
    <property type="match status" value="2"/>
</dbReference>
<dbReference type="Gene3D" id="3.50.50.60">
    <property type="entry name" value="FAD/NAD(P)-binding domain"/>
    <property type="match status" value="2"/>
</dbReference>
<dbReference type="PRINTS" id="PR00370">
    <property type="entry name" value="FMOXYGENASE"/>
</dbReference>
<feature type="non-terminal residue" evidence="6">
    <location>
        <position position="1"/>
    </location>
</feature>
<dbReference type="PANTHER" id="PTHR23023">
    <property type="entry name" value="DIMETHYLANILINE MONOOXYGENASE"/>
    <property type="match status" value="1"/>
</dbReference>
<organism evidence="6 7">
    <name type="scientific">Fusarium culmorum</name>
    <dbReference type="NCBI Taxonomy" id="5516"/>
    <lineage>
        <taxon>Eukaryota</taxon>
        <taxon>Fungi</taxon>
        <taxon>Dikarya</taxon>
        <taxon>Ascomycota</taxon>
        <taxon>Pezizomycotina</taxon>
        <taxon>Sordariomycetes</taxon>
        <taxon>Hypocreomycetidae</taxon>
        <taxon>Hypocreales</taxon>
        <taxon>Nectriaceae</taxon>
        <taxon>Fusarium</taxon>
    </lineage>
</organism>
<name>A0A2T4GW92_FUSCU</name>
<dbReference type="InterPro" id="IPR000960">
    <property type="entry name" value="Flavin_mOase"/>
</dbReference>
<evidence type="ECO:0000313" key="6">
    <source>
        <dbReference type="EMBL" id="PTD07779.1"/>
    </source>
</evidence>
<dbReference type="OMA" id="GHYNIPW"/>
<dbReference type="GO" id="GO:0004499">
    <property type="term" value="F:N,N-dimethylaniline monooxygenase activity"/>
    <property type="evidence" value="ECO:0007669"/>
    <property type="project" value="InterPro"/>
</dbReference>
<keyword evidence="3" id="KW-0274">FAD</keyword>
<dbReference type="InterPro" id="IPR020946">
    <property type="entry name" value="Flavin_mOase-like"/>
</dbReference>
<dbReference type="AlphaFoldDB" id="A0A2T4GW92"/>
<evidence type="ECO:0000256" key="2">
    <source>
        <dbReference type="ARBA" id="ARBA00022630"/>
    </source>
</evidence>
<comment type="similarity">
    <text evidence="1">Belongs to the FMO family.</text>
</comment>
<protein>
    <submittedName>
        <fullName evidence="6">Thiol-specific monooxygenase</fullName>
    </submittedName>
</protein>
<dbReference type="InterPro" id="IPR036188">
    <property type="entry name" value="FAD/NAD-bd_sf"/>
</dbReference>
<evidence type="ECO:0000313" key="7">
    <source>
        <dbReference type="Proteomes" id="UP000241587"/>
    </source>
</evidence>
<keyword evidence="6" id="KW-0503">Monooxygenase</keyword>
<evidence type="ECO:0000256" key="5">
    <source>
        <dbReference type="ARBA" id="ARBA00023002"/>
    </source>
</evidence>
<evidence type="ECO:0000256" key="1">
    <source>
        <dbReference type="ARBA" id="ARBA00009183"/>
    </source>
</evidence>
<evidence type="ECO:0000256" key="4">
    <source>
        <dbReference type="ARBA" id="ARBA00022857"/>
    </source>
</evidence>
<proteinExistence type="inferred from homology"/>
<dbReference type="InterPro" id="IPR050346">
    <property type="entry name" value="FMO-like"/>
</dbReference>
<gene>
    <name evidence="6" type="ORF">FCULG_00005880</name>
</gene>
<evidence type="ECO:0000256" key="3">
    <source>
        <dbReference type="ARBA" id="ARBA00022827"/>
    </source>
</evidence>